<accession>A0A6J5LKH3</accession>
<sequence length="539" mass="55064">MTSQVNPNNIDGTYPVAGQDNDSQGFRDNFTNIRNNLTYVKAEIEDIQNKAIFKTNLNNTTLSNDFLGNALVNASMTGWRESYNAIGSVSGPIYVDFANGNFQKIVLNGATTLNFLWPSNTSGQAASIKLWVNFPVADPTRTLTFASPPSLGDPDTIAGYNAGVITFNSAELANNADYLFEIWTVDGGTTLGIKDLIRNRDIDLSGMSITGNLSLDNISASGNVVTTNGIFWSGNGQPFAPSGGSGEFTTVAASSTIIGSGNIVAAATTNNVTGGDTSVGALIVKGSTGVVGNVNVDGTLWINSGNIRSTSGRANIFNITASTISLGNAASFISIGATSSNVFLSGGLTAVGNITTSANLITPYITSAIGSGADITIEPDGSGDIILGASTTSNVVINATTTSTAASTTTGALVVSGGVGIASNINVGGNLVTNGGRINTSTFLATVVTGQELVANVAYNAFIIDTASSTTIANLWVTIPATAVNGTEIVISTLAPLTSCNVRAIGGAVKWVPTTFASSGNVSVKLVYNSTSSAWLRSS</sequence>
<evidence type="ECO:0000256" key="1">
    <source>
        <dbReference type="SAM" id="MobiDB-lite"/>
    </source>
</evidence>
<protein>
    <submittedName>
        <fullName evidence="2">Uncharacterized protein</fullName>
    </submittedName>
</protein>
<evidence type="ECO:0000313" key="2">
    <source>
        <dbReference type="EMBL" id="CAB4133587.1"/>
    </source>
</evidence>
<feature type="region of interest" description="Disordered" evidence="1">
    <location>
        <begin position="1"/>
        <end position="22"/>
    </location>
</feature>
<proteinExistence type="predicted"/>
<name>A0A6J5LKH3_9CAUD</name>
<reference evidence="2" key="1">
    <citation type="submission" date="2020-04" db="EMBL/GenBank/DDBJ databases">
        <authorList>
            <person name="Chiriac C."/>
            <person name="Salcher M."/>
            <person name="Ghai R."/>
            <person name="Kavagutti S V."/>
        </authorList>
    </citation>
    <scope>NUCLEOTIDE SEQUENCE</scope>
</reference>
<feature type="compositionally biased region" description="Polar residues" evidence="1">
    <location>
        <begin position="1"/>
        <end position="11"/>
    </location>
</feature>
<organism evidence="2">
    <name type="scientific">uncultured Caudovirales phage</name>
    <dbReference type="NCBI Taxonomy" id="2100421"/>
    <lineage>
        <taxon>Viruses</taxon>
        <taxon>Duplodnaviria</taxon>
        <taxon>Heunggongvirae</taxon>
        <taxon>Uroviricota</taxon>
        <taxon>Caudoviricetes</taxon>
        <taxon>Peduoviridae</taxon>
        <taxon>Maltschvirus</taxon>
        <taxon>Maltschvirus maltsch</taxon>
    </lineage>
</organism>
<gene>
    <name evidence="2" type="ORF">UFOVP257_309</name>
</gene>
<dbReference type="EMBL" id="LR796274">
    <property type="protein sequence ID" value="CAB4133587.1"/>
    <property type="molecule type" value="Genomic_DNA"/>
</dbReference>